<dbReference type="SUPFAM" id="SSF53748">
    <property type="entry name" value="Phosphoglycerate kinase"/>
    <property type="match status" value="1"/>
</dbReference>
<dbReference type="Proteomes" id="UP000604825">
    <property type="component" value="Unassembled WGS sequence"/>
</dbReference>
<protein>
    <recommendedName>
        <fullName evidence="3 9">Phosphoglycerate kinase</fullName>
        <ecNumber evidence="3 9">2.7.2.3</ecNumber>
    </recommendedName>
</protein>
<organism evidence="12 13">
    <name type="scientific">Miscanthus lutarioriparius</name>
    <dbReference type="NCBI Taxonomy" id="422564"/>
    <lineage>
        <taxon>Eukaryota</taxon>
        <taxon>Viridiplantae</taxon>
        <taxon>Streptophyta</taxon>
        <taxon>Embryophyta</taxon>
        <taxon>Tracheophyta</taxon>
        <taxon>Spermatophyta</taxon>
        <taxon>Magnoliopsida</taxon>
        <taxon>Liliopsida</taxon>
        <taxon>Poales</taxon>
        <taxon>Poaceae</taxon>
        <taxon>PACMAD clade</taxon>
        <taxon>Panicoideae</taxon>
        <taxon>Andropogonodae</taxon>
        <taxon>Andropogoneae</taxon>
        <taxon>Saccharinae</taxon>
        <taxon>Miscanthus</taxon>
    </lineage>
</organism>
<evidence type="ECO:0000313" key="12">
    <source>
        <dbReference type="EMBL" id="CAD6266796.1"/>
    </source>
</evidence>
<evidence type="ECO:0000256" key="5">
    <source>
        <dbReference type="ARBA" id="ARBA00022741"/>
    </source>
</evidence>
<dbReference type="EMBL" id="CAJGYO010000014">
    <property type="protein sequence ID" value="CAD6266796.1"/>
    <property type="molecule type" value="Genomic_DNA"/>
</dbReference>
<dbReference type="AlphaFoldDB" id="A0A811R9V1"/>
<dbReference type="GO" id="GO:0005524">
    <property type="term" value="F:ATP binding"/>
    <property type="evidence" value="ECO:0007669"/>
    <property type="project" value="UniProtKB-KW"/>
</dbReference>
<evidence type="ECO:0000256" key="8">
    <source>
        <dbReference type="ARBA" id="ARBA00022842"/>
    </source>
</evidence>
<evidence type="ECO:0000313" key="13">
    <source>
        <dbReference type="Proteomes" id="UP000604825"/>
    </source>
</evidence>
<evidence type="ECO:0000256" key="7">
    <source>
        <dbReference type="ARBA" id="ARBA00022840"/>
    </source>
</evidence>
<name>A0A811R9V1_9POAL</name>
<comment type="catalytic activity">
    <reaction evidence="9">
        <text>(2R)-3-phosphoglycerate + ATP = (2R)-3-phospho-glyceroyl phosphate + ADP</text>
        <dbReference type="Rhea" id="RHEA:14801"/>
        <dbReference type="ChEBI" id="CHEBI:30616"/>
        <dbReference type="ChEBI" id="CHEBI:57604"/>
        <dbReference type="ChEBI" id="CHEBI:58272"/>
        <dbReference type="ChEBI" id="CHEBI:456216"/>
        <dbReference type="EC" id="2.7.2.3"/>
    </reaction>
</comment>
<evidence type="ECO:0000256" key="1">
    <source>
        <dbReference type="ARBA" id="ARBA00001946"/>
    </source>
</evidence>
<accession>A0A811R9V1</accession>
<sequence>MPPSPVAGAQRSGGSSAGAMLFPSPVCSARSCGVALQPTSLASRRATLSPQAATAAGHPSRPRPHPRWCLLRCRHPLPQYGRRRQPRRPCVVASSSALSAALLGTSPCPWRVASSSPLRPDLVRPHPLLLYSMTAPPVPASLRVLLRAGDWLMRQRALPRPLQGRPKGVTPKYSLKPLVPHLSELLGVNVVMANDCIGDQEVQKLASSLPDGGVLLLENVRFYKEEEKNDPEFSKKLTSVADLYVNDAFGTAHRAHASTEGVTKYLKPAVAGFLMQKELDYLVGAVANPKKPFAAIVGGSKVSTKIGVIESLLAKVDILMDML</sequence>
<evidence type="ECO:0000256" key="6">
    <source>
        <dbReference type="ARBA" id="ARBA00022777"/>
    </source>
</evidence>
<dbReference type="GO" id="GO:0006094">
    <property type="term" value="P:gluconeogenesis"/>
    <property type="evidence" value="ECO:0007669"/>
    <property type="project" value="TreeGrafter"/>
</dbReference>
<dbReference type="PRINTS" id="PR00477">
    <property type="entry name" value="PHGLYCKINASE"/>
</dbReference>
<dbReference type="GO" id="GO:0006096">
    <property type="term" value="P:glycolytic process"/>
    <property type="evidence" value="ECO:0007669"/>
    <property type="project" value="InterPro"/>
</dbReference>
<gene>
    <name evidence="12" type="ORF">NCGR_LOCUS50101</name>
</gene>
<keyword evidence="7" id="KW-0067">ATP-binding</keyword>
<dbReference type="PANTHER" id="PTHR11406:SF27">
    <property type="entry name" value="PHOSPHOGLYCERATE KINASE 3, CYTOSOLIC"/>
    <property type="match status" value="1"/>
</dbReference>
<evidence type="ECO:0000256" key="3">
    <source>
        <dbReference type="ARBA" id="ARBA00013061"/>
    </source>
</evidence>
<dbReference type="EC" id="2.7.2.3" evidence="3 9"/>
<dbReference type="Gene3D" id="3.40.50.1260">
    <property type="entry name" value="Phosphoglycerate kinase, N-terminal domain"/>
    <property type="match status" value="2"/>
</dbReference>
<dbReference type="GO" id="GO:0043531">
    <property type="term" value="F:ADP binding"/>
    <property type="evidence" value="ECO:0007669"/>
    <property type="project" value="TreeGrafter"/>
</dbReference>
<keyword evidence="6 9" id="KW-0418">Kinase</keyword>
<dbReference type="OrthoDB" id="275353at2759"/>
<keyword evidence="13" id="KW-1185">Reference proteome</keyword>
<evidence type="ECO:0000256" key="10">
    <source>
        <dbReference type="RuleBase" id="RU000696"/>
    </source>
</evidence>
<keyword evidence="5" id="KW-0547">Nucleotide-binding</keyword>
<dbReference type="Pfam" id="PF00162">
    <property type="entry name" value="PGK"/>
    <property type="match status" value="1"/>
</dbReference>
<proteinExistence type="inferred from homology"/>
<dbReference type="InterPro" id="IPR036043">
    <property type="entry name" value="Phosphoglycerate_kinase_sf"/>
</dbReference>
<comment type="subunit">
    <text evidence="10">Monomer.</text>
</comment>
<evidence type="ECO:0000256" key="2">
    <source>
        <dbReference type="ARBA" id="ARBA00008982"/>
    </source>
</evidence>
<comment type="cofactor">
    <cofactor evidence="1">
        <name>Mg(2+)</name>
        <dbReference type="ChEBI" id="CHEBI:18420"/>
    </cofactor>
</comment>
<dbReference type="GO" id="GO:0005829">
    <property type="term" value="C:cytosol"/>
    <property type="evidence" value="ECO:0007669"/>
    <property type="project" value="TreeGrafter"/>
</dbReference>
<dbReference type="InterPro" id="IPR001576">
    <property type="entry name" value="Phosphoglycerate_kinase"/>
</dbReference>
<keyword evidence="4 9" id="KW-0808">Transferase</keyword>
<comment type="caution">
    <text evidence="12">The sequence shown here is derived from an EMBL/GenBank/DDBJ whole genome shotgun (WGS) entry which is preliminary data.</text>
</comment>
<dbReference type="GO" id="GO:0004618">
    <property type="term" value="F:phosphoglycerate kinase activity"/>
    <property type="evidence" value="ECO:0007669"/>
    <property type="project" value="UniProtKB-EC"/>
</dbReference>
<feature type="region of interest" description="Disordered" evidence="11">
    <location>
        <begin position="45"/>
        <end position="64"/>
    </location>
</feature>
<reference evidence="12" key="1">
    <citation type="submission" date="2020-10" db="EMBL/GenBank/DDBJ databases">
        <authorList>
            <person name="Han B."/>
            <person name="Lu T."/>
            <person name="Zhao Q."/>
            <person name="Huang X."/>
            <person name="Zhao Y."/>
        </authorList>
    </citation>
    <scope>NUCLEOTIDE SEQUENCE</scope>
</reference>
<dbReference type="InterPro" id="IPR015824">
    <property type="entry name" value="Phosphoglycerate_kinase_N"/>
</dbReference>
<comment type="similarity">
    <text evidence="2 9">Belongs to the phosphoglycerate kinase family.</text>
</comment>
<keyword evidence="8" id="KW-0460">Magnesium</keyword>
<evidence type="ECO:0000256" key="11">
    <source>
        <dbReference type="SAM" id="MobiDB-lite"/>
    </source>
</evidence>
<dbReference type="PANTHER" id="PTHR11406">
    <property type="entry name" value="PHOSPHOGLYCERATE KINASE"/>
    <property type="match status" value="1"/>
</dbReference>
<evidence type="ECO:0000256" key="9">
    <source>
        <dbReference type="RuleBase" id="RU000532"/>
    </source>
</evidence>
<evidence type="ECO:0000256" key="4">
    <source>
        <dbReference type="ARBA" id="ARBA00022679"/>
    </source>
</evidence>